<dbReference type="Pfam" id="PF06945">
    <property type="entry name" value="DUF1289"/>
    <property type="match status" value="1"/>
</dbReference>
<evidence type="ECO:0000313" key="1">
    <source>
        <dbReference type="EMBL" id="CCU71943.1"/>
    </source>
</evidence>
<dbReference type="eggNOG" id="COG3313">
    <property type="taxonomic scope" value="Bacteria"/>
</dbReference>
<dbReference type="Proteomes" id="UP000011866">
    <property type="component" value="Chromosome"/>
</dbReference>
<organism evidence="1 2">
    <name type="scientific">Thalassolituus oleivorans MIL-1</name>
    <dbReference type="NCBI Taxonomy" id="1298593"/>
    <lineage>
        <taxon>Bacteria</taxon>
        <taxon>Pseudomonadati</taxon>
        <taxon>Pseudomonadota</taxon>
        <taxon>Gammaproteobacteria</taxon>
        <taxon>Oceanospirillales</taxon>
        <taxon>Oceanospirillaceae</taxon>
        <taxon>Thalassolituus</taxon>
    </lineage>
</organism>
<keyword evidence="2" id="KW-1185">Reference proteome</keyword>
<dbReference type="InterPro" id="IPR010710">
    <property type="entry name" value="DUF1289"/>
</dbReference>
<protein>
    <recommendedName>
        <fullName evidence="3">Fe-S protein</fullName>
    </recommendedName>
</protein>
<reference evidence="1 2" key="1">
    <citation type="journal article" date="2013" name="Genome Announc.">
        <title>Genome Sequence of Thalassolituus oleivorans MIL-1 (DSM 14913T).</title>
        <authorList>
            <person name="Golyshin P.N."/>
            <person name="Werner J."/>
            <person name="Chernikova T.N."/>
            <person name="Tran H."/>
            <person name="Ferrer M."/>
            <person name="Yakimov M.M."/>
            <person name="Teeling H."/>
            <person name="Golyshina O.V."/>
        </authorList>
    </citation>
    <scope>NUCLEOTIDE SEQUENCE [LARGE SCALE GENOMIC DNA]</scope>
    <source>
        <strain evidence="1 2">MIL-1</strain>
    </source>
</reference>
<accession>M5DR16</accession>
<dbReference type="RefSeq" id="WP_015486675.1">
    <property type="nucleotide sequence ID" value="NC_020888.1"/>
</dbReference>
<sequence length="68" mass="7492">MSDSSDNTSPIDSPCIRNCCLDANDVCVGCGRSLAEILAWHNASVEDKTRILAECQRRKQALAKTWHS</sequence>
<dbReference type="STRING" id="187493.CN03_10590"/>
<dbReference type="AlphaFoldDB" id="M5DR16"/>
<evidence type="ECO:0000313" key="2">
    <source>
        <dbReference type="Proteomes" id="UP000011866"/>
    </source>
</evidence>
<dbReference type="PANTHER" id="PTHR35175:SF2">
    <property type="entry name" value="DUF1289 DOMAIN-CONTAINING PROTEIN"/>
    <property type="match status" value="1"/>
</dbReference>
<proteinExistence type="predicted"/>
<dbReference type="KEGG" id="tol:TOL_1518"/>
<name>M5DR16_9GAMM</name>
<dbReference type="GeneID" id="79178538"/>
<dbReference type="EMBL" id="HF680312">
    <property type="protein sequence ID" value="CCU71943.1"/>
    <property type="molecule type" value="Genomic_DNA"/>
</dbReference>
<gene>
    <name evidence="1" type="ORF">TOL_1518</name>
</gene>
<dbReference type="HOGENOM" id="CLU_162538_4_2_6"/>
<dbReference type="PANTHER" id="PTHR35175">
    <property type="entry name" value="DUF1289 DOMAIN-CONTAINING PROTEIN"/>
    <property type="match status" value="1"/>
</dbReference>
<evidence type="ECO:0008006" key="3">
    <source>
        <dbReference type="Google" id="ProtNLM"/>
    </source>
</evidence>